<dbReference type="Gene3D" id="3.40.50.300">
    <property type="entry name" value="P-loop containing nucleotide triphosphate hydrolases"/>
    <property type="match status" value="1"/>
</dbReference>
<dbReference type="SMART" id="SM00382">
    <property type="entry name" value="AAA"/>
    <property type="match status" value="1"/>
</dbReference>
<dbReference type="STRING" id="1182544.W9WBK8"/>
<comment type="similarity">
    <text evidence="2">Belongs to the ABC transporter superfamily. ABCB family. Mitochondrial peptide exporter (TC 3.A.1.212) subfamily.</text>
</comment>
<accession>W9WBK8</accession>
<evidence type="ECO:0000256" key="7">
    <source>
        <dbReference type="ARBA" id="ARBA00023136"/>
    </source>
</evidence>
<dbReference type="Gene3D" id="1.20.1560.10">
    <property type="entry name" value="ABC transporter type 1, transmembrane domain"/>
    <property type="match status" value="1"/>
</dbReference>
<gene>
    <name evidence="12" type="ORF">A1O7_02383</name>
</gene>
<dbReference type="FunFam" id="3.40.50.300:FF:000218">
    <property type="entry name" value="Multidrug ABC transporter ATP-binding protein"/>
    <property type="match status" value="1"/>
</dbReference>
<evidence type="ECO:0000256" key="5">
    <source>
        <dbReference type="ARBA" id="ARBA00022840"/>
    </source>
</evidence>
<dbReference type="GO" id="GO:0005743">
    <property type="term" value="C:mitochondrial inner membrane"/>
    <property type="evidence" value="ECO:0007669"/>
    <property type="project" value="TreeGrafter"/>
</dbReference>
<dbReference type="InterPro" id="IPR003439">
    <property type="entry name" value="ABC_transporter-like_ATP-bd"/>
</dbReference>
<evidence type="ECO:0000256" key="4">
    <source>
        <dbReference type="ARBA" id="ARBA00022741"/>
    </source>
</evidence>
<evidence type="ECO:0000256" key="8">
    <source>
        <dbReference type="ARBA" id="ARBA00049740"/>
    </source>
</evidence>
<dbReference type="CDD" id="cd03249">
    <property type="entry name" value="ABC_MTABC3_MDL1_MDL2"/>
    <property type="match status" value="1"/>
</dbReference>
<dbReference type="GO" id="GO:0090374">
    <property type="term" value="P:oligopeptide export from mitochondrion"/>
    <property type="evidence" value="ECO:0007669"/>
    <property type="project" value="TreeGrafter"/>
</dbReference>
<dbReference type="PANTHER" id="PTHR43394:SF1">
    <property type="entry name" value="ATP-BINDING CASSETTE SUB-FAMILY B MEMBER 10, MITOCHONDRIAL"/>
    <property type="match status" value="1"/>
</dbReference>
<dbReference type="GO" id="GO:0016887">
    <property type="term" value="F:ATP hydrolysis activity"/>
    <property type="evidence" value="ECO:0007669"/>
    <property type="project" value="InterPro"/>
</dbReference>
<dbReference type="AlphaFoldDB" id="W9WBK8"/>
<keyword evidence="3 9" id="KW-0812">Transmembrane</keyword>
<dbReference type="InterPro" id="IPR003593">
    <property type="entry name" value="AAA+_ATPase"/>
</dbReference>
<dbReference type="Pfam" id="PF00005">
    <property type="entry name" value="ABC_tran"/>
    <property type="match status" value="1"/>
</dbReference>
<keyword evidence="5 12" id="KW-0067">ATP-binding</keyword>
<dbReference type="RefSeq" id="XP_007754605.1">
    <property type="nucleotide sequence ID" value="XM_007756415.1"/>
</dbReference>
<dbReference type="PANTHER" id="PTHR43394">
    <property type="entry name" value="ATP-DEPENDENT PERMEASE MDL1, MITOCHONDRIAL"/>
    <property type="match status" value="1"/>
</dbReference>
<reference evidence="12 13" key="1">
    <citation type="submission" date="2013-03" db="EMBL/GenBank/DDBJ databases">
        <title>The Genome Sequence of Cladophialophora yegresii CBS 114405.</title>
        <authorList>
            <consortium name="The Broad Institute Genomics Platform"/>
            <person name="Cuomo C."/>
            <person name="de Hoog S."/>
            <person name="Gorbushina A."/>
            <person name="Walker B."/>
            <person name="Young S.K."/>
            <person name="Zeng Q."/>
            <person name="Gargeya S."/>
            <person name="Fitzgerald M."/>
            <person name="Haas B."/>
            <person name="Abouelleil A."/>
            <person name="Allen A.W."/>
            <person name="Alvarado L."/>
            <person name="Arachchi H.M."/>
            <person name="Berlin A.M."/>
            <person name="Chapman S.B."/>
            <person name="Gainer-Dewar J."/>
            <person name="Goldberg J."/>
            <person name="Griggs A."/>
            <person name="Gujja S."/>
            <person name="Hansen M."/>
            <person name="Howarth C."/>
            <person name="Imamovic A."/>
            <person name="Ireland A."/>
            <person name="Larimer J."/>
            <person name="McCowan C."/>
            <person name="Murphy C."/>
            <person name="Pearson M."/>
            <person name="Poon T.W."/>
            <person name="Priest M."/>
            <person name="Roberts A."/>
            <person name="Saif S."/>
            <person name="Shea T."/>
            <person name="Sisk P."/>
            <person name="Sykes S."/>
            <person name="Wortman J."/>
            <person name="Nusbaum C."/>
            <person name="Birren B."/>
        </authorList>
    </citation>
    <scope>NUCLEOTIDE SEQUENCE [LARGE SCALE GENOMIC DNA]</scope>
    <source>
        <strain evidence="12 13">CBS 114405</strain>
    </source>
</reference>
<dbReference type="GO" id="GO:0005524">
    <property type="term" value="F:ATP binding"/>
    <property type="evidence" value="ECO:0007669"/>
    <property type="project" value="UniProtKB-KW"/>
</dbReference>
<dbReference type="InterPro" id="IPR027417">
    <property type="entry name" value="P-loop_NTPase"/>
</dbReference>
<feature type="transmembrane region" description="Helical" evidence="9">
    <location>
        <begin position="31"/>
        <end position="54"/>
    </location>
</feature>
<proteinExistence type="inferred from homology"/>
<comment type="caution">
    <text evidence="12">The sequence shown here is derived from an EMBL/GenBank/DDBJ whole genome shotgun (WGS) entry which is preliminary data.</text>
</comment>
<evidence type="ECO:0000313" key="13">
    <source>
        <dbReference type="Proteomes" id="UP000019473"/>
    </source>
</evidence>
<dbReference type="PIRSF" id="PIRSF002773">
    <property type="entry name" value="ABC_prm/ATPase_B"/>
    <property type="match status" value="1"/>
</dbReference>
<evidence type="ECO:0000256" key="3">
    <source>
        <dbReference type="ARBA" id="ARBA00022692"/>
    </source>
</evidence>
<dbReference type="VEuPathDB" id="FungiDB:A1O7_02383"/>
<dbReference type="GeneID" id="19176990"/>
<sequence>MAVPFSIGKIFDSATQVDGTVFGMQLKHFCVAFLAVLAGGACASCGQMALLKIIGERIITKLRSSLYKHTYVQNAEFFDTHRVGDLISRLGNDTTMVGRSITENLSDGLRSLAFATTGMGMMTYISYKLVGVLALAFPPLAAGAFLYGRAVRDLSRRIQSNQGTLTRIAEERLGNVRTSQAFAGERQEVHRYNDQTRKIFNLAKREAVISATFFSTSSFLGNATFLALLYVGDSMVRSGSITVGDLTTFVMYTGVAGGSLFGLSAAYSDLMKGVGAASRLFELQDHRPIISPTKGMAVKSARGMIEFHDVHFAYPTRPSILVFDGLSLRIAPGRNVAIVAPSGAGKSTVASLLMRFYAPTRGTITINGHDISKMNARQLRRRIGLVGQEPVLFSESIAENVAYGKPEATKSEILEALRLANCHFVHDFPNGIDTLVGARGAQLSGGQKQRIAIARALLKDPDILILDEATSALDVESETLVNRALEPLRQGPRTIITITHRLSTISRSDTIICLGADGKVAQMGTYHHLIADKDGVFAKLVKQQISGR</sequence>
<dbReference type="InterPro" id="IPR039421">
    <property type="entry name" value="Type_1_exporter"/>
</dbReference>
<dbReference type="HOGENOM" id="CLU_000604_84_3_1"/>
<evidence type="ECO:0000256" key="9">
    <source>
        <dbReference type="SAM" id="Phobius"/>
    </source>
</evidence>
<organism evidence="12 13">
    <name type="scientific">Cladophialophora yegresii CBS 114405</name>
    <dbReference type="NCBI Taxonomy" id="1182544"/>
    <lineage>
        <taxon>Eukaryota</taxon>
        <taxon>Fungi</taxon>
        <taxon>Dikarya</taxon>
        <taxon>Ascomycota</taxon>
        <taxon>Pezizomycotina</taxon>
        <taxon>Eurotiomycetes</taxon>
        <taxon>Chaetothyriomycetidae</taxon>
        <taxon>Chaetothyriales</taxon>
        <taxon>Herpotrichiellaceae</taxon>
        <taxon>Cladophialophora</taxon>
    </lineage>
</organism>
<name>W9WBK8_9EURO</name>
<evidence type="ECO:0000256" key="2">
    <source>
        <dbReference type="ARBA" id="ARBA00005580"/>
    </source>
</evidence>
<dbReference type="SUPFAM" id="SSF90123">
    <property type="entry name" value="ABC transporter transmembrane region"/>
    <property type="match status" value="1"/>
</dbReference>
<dbReference type="PROSITE" id="PS00211">
    <property type="entry name" value="ABC_TRANSPORTER_1"/>
    <property type="match status" value="1"/>
</dbReference>
<evidence type="ECO:0000259" key="10">
    <source>
        <dbReference type="PROSITE" id="PS50893"/>
    </source>
</evidence>
<feature type="domain" description="ABC transmembrane type-1" evidence="11">
    <location>
        <begin position="1"/>
        <end position="272"/>
    </location>
</feature>
<dbReference type="InterPro" id="IPR017871">
    <property type="entry name" value="ABC_transporter-like_CS"/>
</dbReference>
<evidence type="ECO:0000313" key="12">
    <source>
        <dbReference type="EMBL" id="EXJ61951.1"/>
    </source>
</evidence>
<evidence type="ECO:0000256" key="1">
    <source>
        <dbReference type="ARBA" id="ARBA00004141"/>
    </source>
</evidence>
<dbReference type="eggNOG" id="KOG0058">
    <property type="taxonomic scope" value="Eukaryota"/>
</dbReference>
<keyword evidence="7 9" id="KW-0472">Membrane</keyword>
<evidence type="ECO:0000259" key="11">
    <source>
        <dbReference type="PROSITE" id="PS50929"/>
    </source>
</evidence>
<keyword evidence="6 9" id="KW-1133">Transmembrane helix</keyword>
<comment type="subcellular location">
    <subcellularLocation>
        <location evidence="1">Membrane</location>
        <topology evidence="1">Multi-pass membrane protein</topology>
    </subcellularLocation>
</comment>
<keyword evidence="4" id="KW-0547">Nucleotide-binding</keyword>
<dbReference type="InterPro" id="IPR011527">
    <property type="entry name" value="ABC1_TM_dom"/>
</dbReference>
<dbReference type="PROSITE" id="PS50893">
    <property type="entry name" value="ABC_TRANSPORTER_2"/>
    <property type="match status" value="1"/>
</dbReference>
<keyword evidence="13" id="KW-1185">Reference proteome</keyword>
<feature type="transmembrane region" description="Helical" evidence="9">
    <location>
        <begin position="207"/>
        <end position="229"/>
    </location>
</feature>
<dbReference type="Pfam" id="PF00664">
    <property type="entry name" value="ABC_membrane"/>
    <property type="match status" value="1"/>
</dbReference>
<dbReference type="GO" id="GO:0015421">
    <property type="term" value="F:ABC-type oligopeptide transporter activity"/>
    <property type="evidence" value="ECO:0007669"/>
    <property type="project" value="TreeGrafter"/>
</dbReference>
<dbReference type="OrthoDB" id="4161646at2759"/>
<dbReference type="EMBL" id="AMGW01000002">
    <property type="protein sequence ID" value="EXJ61951.1"/>
    <property type="molecule type" value="Genomic_DNA"/>
</dbReference>
<protein>
    <recommendedName>
        <fullName evidence="8">ABC multidrug transporter MDR2</fullName>
    </recommendedName>
</protein>
<feature type="domain" description="ABC transporter" evidence="10">
    <location>
        <begin position="305"/>
        <end position="542"/>
    </location>
</feature>
<dbReference type="InterPro" id="IPR036640">
    <property type="entry name" value="ABC1_TM_sf"/>
</dbReference>
<evidence type="ECO:0000256" key="6">
    <source>
        <dbReference type="ARBA" id="ARBA00022989"/>
    </source>
</evidence>
<dbReference type="PROSITE" id="PS50929">
    <property type="entry name" value="ABC_TM1F"/>
    <property type="match status" value="1"/>
</dbReference>
<dbReference type="SUPFAM" id="SSF52540">
    <property type="entry name" value="P-loop containing nucleoside triphosphate hydrolases"/>
    <property type="match status" value="1"/>
</dbReference>
<feature type="transmembrane region" description="Helical" evidence="9">
    <location>
        <begin position="133"/>
        <end position="151"/>
    </location>
</feature>
<feature type="transmembrane region" description="Helical" evidence="9">
    <location>
        <begin position="249"/>
        <end position="270"/>
    </location>
</feature>
<dbReference type="CDD" id="cd18573">
    <property type="entry name" value="ABC_6TM_ABCB10_like"/>
    <property type="match status" value="1"/>
</dbReference>
<dbReference type="Proteomes" id="UP000019473">
    <property type="component" value="Unassembled WGS sequence"/>
</dbReference>